<organism evidence="2 3">
    <name type="scientific">Pseudomarimonas salicorniae</name>
    <dbReference type="NCBI Taxonomy" id="2933270"/>
    <lineage>
        <taxon>Bacteria</taxon>
        <taxon>Pseudomonadati</taxon>
        <taxon>Pseudomonadota</taxon>
        <taxon>Gammaproteobacteria</taxon>
        <taxon>Lysobacterales</taxon>
        <taxon>Lysobacteraceae</taxon>
        <taxon>Pseudomarimonas</taxon>
    </lineage>
</organism>
<feature type="signal peptide" evidence="1">
    <location>
        <begin position="1"/>
        <end position="29"/>
    </location>
</feature>
<name>A0ABT0GDG5_9GAMM</name>
<feature type="chain" id="PRO_5046191093" evidence="1">
    <location>
        <begin position="30"/>
        <end position="361"/>
    </location>
</feature>
<accession>A0ABT0GDG5</accession>
<sequence length="361" mass="38157">MNRPSGPTRFALAAGLLATLPLAAAASSAAPPSLSLAPLEGGQLQVLVEGQWAPRCLPAPANAWAKGQDIHVELRLPKAQCGSDPKTAFELRSGPIDLPTGAGLGQRPWRLHLTDADSGRLLAFSLAGGEGQAADAPESGLWWPEAGGEFDTSGPGFGAQIEVQQDTLAINVSGYDADGAPTWWFGAAPLSRPTQAIELSVLGGGGGPFGAYSAPKQLSGAGTLHVEWRGSARAVFWFLAPAADGQGLELRPVSMTRFAFATRPGESWTGDWVLHREPAEGASSVELHRFEWLDGDAESFELLSDRGQRLACRRGDAMEQAPRACQLLPLGSGRALRFTDVGLDGMVTRHSGERISLRRLR</sequence>
<gene>
    <name evidence="2" type="ORF">M0G41_02755</name>
</gene>
<dbReference type="Proteomes" id="UP001431449">
    <property type="component" value="Unassembled WGS sequence"/>
</dbReference>
<evidence type="ECO:0000313" key="3">
    <source>
        <dbReference type="Proteomes" id="UP001431449"/>
    </source>
</evidence>
<protein>
    <submittedName>
        <fullName evidence="2">Uncharacterized protein</fullName>
    </submittedName>
</protein>
<reference evidence="2" key="1">
    <citation type="submission" date="2022-04" db="EMBL/GenBank/DDBJ databases">
        <title>Lysobacter sp. CAU 1642 isolated from sea sand.</title>
        <authorList>
            <person name="Kim W."/>
        </authorList>
    </citation>
    <scope>NUCLEOTIDE SEQUENCE</scope>
    <source>
        <strain evidence="2">CAU 1642</strain>
    </source>
</reference>
<proteinExistence type="predicted"/>
<comment type="caution">
    <text evidence="2">The sequence shown here is derived from an EMBL/GenBank/DDBJ whole genome shotgun (WGS) entry which is preliminary data.</text>
</comment>
<dbReference type="RefSeq" id="WP_248204797.1">
    <property type="nucleotide sequence ID" value="NZ_JALNMH010000002.1"/>
</dbReference>
<keyword evidence="3" id="KW-1185">Reference proteome</keyword>
<evidence type="ECO:0000313" key="2">
    <source>
        <dbReference type="EMBL" id="MCK7592584.1"/>
    </source>
</evidence>
<dbReference type="EMBL" id="JALNMH010000002">
    <property type="protein sequence ID" value="MCK7592584.1"/>
    <property type="molecule type" value="Genomic_DNA"/>
</dbReference>
<keyword evidence="1" id="KW-0732">Signal</keyword>
<evidence type="ECO:0000256" key="1">
    <source>
        <dbReference type="SAM" id="SignalP"/>
    </source>
</evidence>